<dbReference type="RefSeq" id="WP_343992712.1">
    <property type="nucleotide sequence ID" value="NZ_BAAALG010000005.1"/>
</dbReference>
<feature type="chain" id="PRO_5046101817" description="Endonuclease/exonuclease/phosphatase domain-containing protein" evidence="2">
    <location>
        <begin position="25"/>
        <end position="303"/>
    </location>
</feature>
<feature type="region of interest" description="Disordered" evidence="1">
    <location>
        <begin position="22"/>
        <end position="59"/>
    </location>
</feature>
<dbReference type="InterPro" id="IPR036691">
    <property type="entry name" value="Endo/exonu/phosph_ase_sf"/>
</dbReference>
<keyword evidence="5" id="KW-1185">Reference proteome</keyword>
<evidence type="ECO:0000313" key="4">
    <source>
        <dbReference type="EMBL" id="GAA1097801.1"/>
    </source>
</evidence>
<evidence type="ECO:0000313" key="5">
    <source>
        <dbReference type="Proteomes" id="UP001501581"/>
    </source>
</evidence>
<comment type="caution">
    <text evidence="4">The sequence shown here is derived from an EMBL/GenBank/DDBJ whole genome shotgun (WGS) entry which is preliminary data.</text>
</comment>
<dbReference type="EMBL" id="BAAALG010000005">
    <property type="protein sequence ID" value="GAA1097801.1"/>
    <property type="molecule type" value="Genomic_DNA"/>
</dbReference>
<evidence type="ECO:0000256" key="2">
    <source>
        <dbReference type="SAM" id="SignalP"/>
    </source>
</evidence>
<feature type="signal peptide" evidence="2">
    <location>
        <begin position="1"/>
        <end position="24"/>
    </location>
</feature>
<protein>
    <recommendedName>
        <fullName evidence="3">Endonuclease/exonuclease/phosphatase domain-containing protein</fullName>
    </recommendedName>
</protein>
<organism evidence="4 5">
    <name type="scientific">Nocardioides dubius</name>
    <dbReference type="NCBI Taxonomy" id="317019"/>
    <lineage>
        <taxon>Bacteria</taxon>
        <taxon>Bacillati</taxon>
        <taxon>Actinomycetota</taxon>
        <taxon>Actinomycetes</taxon>
        <taxon>Propionibacteriales</taxon>
        <taxon>Nocardioidaceae</taxon>
        <taxon>Nocardioides</taxon>
    </lineage>
</organism>
<gene>
    <name evidence="4" type="ORF">GCM10009668_13830</name>
</gene>
<evidence type="ECO:0000259" key="3">
    <source>
        <dbReference type="Pfam" id="PF03372"/>
    </source>
</evidence>
<keyword evidence="2" id="KW-0732">Signal</keyword>
<sequence>MSRFAALVAVSALTLLAVAGQASSGGDRDVGDPRTPAGLRSGHEPLAAGADPAARSTPRVRVVNHNTDGFSSRPARWAAADWGGVAAITYQELCRGQVRALRKAGFRVVWTLAHATAPRCVEGNAIVTRHRFARTEVHRLFGLDGRIFSLVCADLRGAAVPALTVCTTHFPLDYNGSAPPSGRQNRVRAADEVRDILAAKIDAGRRVVLAGDLNDTPKSAPLDRFYRARGNGRFWEGDQRCGARRACRAMPVTTGDRRRVDYFFASTPGVDRLGGVSKRLMPRYDRSSHWVMRGSVRFAQLPG</sequence>
<dbReference type="SUPFAM" id="SSF56219">
    <property type="entry name" value="DNase I-like"/>
    <property type="match status" value="1"/>
</dbReference>
<feature type="domain" description="Endonuclease/exonuclease/phosphatase" evidence="3">
    <location>
        <begin position="91"/>
        <end position="271"/>
    </location>
</feature>
<dbReference type="Proteomes" id="UP001501581">
    <property type="component" value="Unassembled WGS sequence"/>
</dbReference>
<reference evidence="4 5" key="1">
    <citation type="journal article" date="2019" name="Int. J. Syst. Evol. Microbiol.">
        <title>The Global Catalogue of Microorganisms (GCM) 10K type strain sequencing project: providing services to taxonomists for standard genome sequencing and annotation.</title>
        <authorList>
            <consortium name="The Broad Institute Genomics Platform"/>
            <consortium name="The Broad Institute Genome Sequencing Center for Infectious Disease"/>
            <person name="Wu L."/>
            <person name="Ma J."/>
        </authorList>
    </citation>
    <scope>NUCLEOTIDE SEQUENCE [LARGE SCALE GENOMIC DNA]</scope>
    <source>
        <strain evidence="4 5">JCM 13008</strain>
    </source>
</reference>
<dbReference type="InterPro" id="IPR005135">
    <property type="entry name" value="Endo/exonuclease/phosphatase"/>
</dbReference>
<proteinExistence type="predicted"/>
<dbReference type="Pfam" id="PF03372">
    <property type="entry name" value="Exo_endo_phos"/>
    <property type="match status" value="1"/>
</dbReference>
<name>A0ABN1TRV9_9ACTN</name>
<dbReference type="Gene3D" id="3.60.10.10">
    <property type="entry name" value="Endonuclease/exonuclease/phosphatase"/>
    <property type="match status" value="1"/>
</dbReference>
<accession>A0ABN1TRV9</accession>
<evidence type="ECO:0000256" key="1">
    <source>
        <dbReference type="SAM" id="MobiDB-lite"/>
    </source>
</evidence>